<protein>
    <submittedName>
        <fullName evidence="2">Uncharacterized protein</fullName>
    </submittedName>
</protein>
<proteinExistence type="predicted"/>
<dbReference type="EMBL" id="LR746268">
    <property type="protein sequence ID" value="CAA7396700.1"/>
    <property type="molecule type" value="Genomic_DNA"/>
</dbReference>
<reference evidence="2" key="1">
    <citation type="submission" date="2020-02" db="EMBL/GenBank/DDBJ databases">
        <authorList>
            <person name="Scholz U."/>
            <person name="Mascher M."/>
            <person name="Fiebig A."/>
        </authorList>
    </citation>
    <scope>NUCLEOTIDE SEQUENCE</scope>
</reference>
<keyword evidence="3" id="KW-1185">Reference proteome</keyword>
<organism evidence="2 3">
    <name type="scientific">Spirodela intermedia</name>
    <name type="common">Intermediate duckweed</name>
    <dbReference type="NCBI Taxonomy" id="51605"/>
    <lineage>
        <taxon>Eukaryota</taxon>
        <taxon>Viridiplantae</taxon>
        <taxon>Streptophyta</taxon>
        <taxon>Embryophyta</taxon>
        <taxon>Tracheophyta</taxon>
        <taxon>Spermatophyta</taxon>
        <taxon>Magnoliopsida</taxon>
        <taxon>Liliopsida</taxon>
        <taxon>Araceae</taxon>
        <taxon>Lemnoideae</taxon>
        <taxon>Spirodela</taxon>
    </lineage>
</organism>
<sequence>MPNSTAICLKIRWPSSTSPPWAHAESRAMKVTSSGSTPRRDISSNRARASPLWPWAPSPQIMVVHEITHLIVI</sequence>
<feature type="region of interest" description="Disordered" evidence="1">
    <location>
        <begin position="19"/>
        <end position="45"/>
    </location>
</feature>
<accession>A0A7I8KG69</accession>
<gene>
    <name evidence="2" type="ORF">SI8410_05007363</name>
</gene>
<name>A0A7I8KG69_SPIIN</name>
<evidence type="ECO:0000313" key="3">
    <source>
        <dbReference type="Proteomes" id="UP000663760"/>
    </source>
</evidence>
<dbReference type="AlphaFoldDB" id="A0A7I8KG69"/>
<dbReference type="OrthoDB" id="10649267at2759"/>
<evidence type="ECO:0000313" key="2">
    <source>
        <dbReference type="EMBL" id="CAA7396700.1"/>
    </source>
</evidence>
<dbReference type="Proteomes" id="UP000663760">
    <property type="component" value="Chromosome 5"/>
</dbReference>
<evidence type="ECO:0000256" key="1">
    <source>
        <dbReference type="SAM" id="MobiDB-lite"/>
    </source>
</evidence>